<evidence type="ECO:0000313" key="3">
    <source>
        <dbReference type="Proteomes" id="UP001054945"/>
    </source>
</evidence>
<sequence length="108" mass="11856">MISLPSKTTNIPREGAPQEKRSGETQNRRVALPAAEQKLGRRAQRQSGRISCLRNTPCFPIRLSGSPPASRWSRLNQTHGVFAPIRGPTWGSSIAREKTNLPALLGDN</sequence>
<protein>
    <submittedName>
        <fullName evidence="2">Uncharacterized protein</fullName>
    </submittedName>
</protein>
<accession>A0AAV4M9A3</accession>
<gene>
    <name evidence="2" type="ORF">CEXT_198281</name>
</gene>
<organism evidence="2 3">
    <name type="scientific">Caerostris extrusa</name>
    <name type="common">Bark spider</name>
    <name type="synonym">Caerostris bankana</name>
    <dbReference type="NCBI Taxonomy" id="172846"/>
    <lineage>
        <taxon>Eukaryota</taxon>
        <taxon>Metazoa</taxon>
        <taxon>Ecdysozoa</taxon>
        <taxon>Arthropoda</taxon>
        <taxon>Chelicerata</taxon>
        <taxon>Arachnida</taxon>
        <taxon>Araneae</taxon>
        <taxon>Araneomorphae</taxon>
        <taxon>Entelegynae</taxon>
        <taxon>Araneoidea</taxon>
        <taxon>Araneidae</taxon>
        <taxon>Caerostris</taxon>
    </lineage>
</organism>
<proteinExistence type="predicted"/>
<name>A0AAV4M9A3_CAEEX</name>
<reference evidence="2 3" key="1">
    <citation type="submission" date="2021-06" db="EMBL/GenBank/DDBJ databases">
        <title>Caerostris extrusa draft genome.</title>
        <authorList>
            <person name="Kono N."/>
            <person name="Arakawa K."/>
        </authorList>
    </citation>
    <scope>NUCLEOTIDE SEQUENCE [LARGE SCALE GENOMIC DNA]</scope>
</reference>
<dbReference type="Proteomes" id="UP001054945">
    <property type="component" value="Unassembled WGS sequence"/>
</dbReference>
<comment type="caution">
    <text evidence="2">The sequence shown here is derived from an EMBL/GenBank/DDBJ whole genome shotgun (WGS) entry which is preliminary data.</text>
</comment>
<evidence type="ECO:0000313" key="2">
    <source>
        <dbReference type="EMBL" id="GIX68450.1"/>
    </source>
</evidence>
<dbReference type="EMBL" id="BPLR01019491">
    <property type="protein sequence ID" value="GIX68450.1"/>
    <property type="molecule type" value="Genomic_DNA"/>
</dbReference>
<keyword evidence="3" id="KW-1185">Reference proteome</keyword>
<evidence type="ECO:0000256" key="1">
    <source>
        <dbReference type="SAM" id="MobiDB-lite"/>
    </source>
</evidence>
<feature type="compositionally biased region" description="Basic and acidic residues" evidence="1">
    <location>
        <begin position="16"/>
        <end position="27"/>
    </location>
</feature>
<feature type="compositionally biased region" description="Polar residues" evidence="1">
    <location>
        <begin position="1"/>
        <end position="11"/>
    </location>
</feature>
<feature type="region of interest" description="Disordered" evidence="1">
    <location>
        <begin position="1"/>
        <end position="47"/>
    </location>
</feature>
<dbReference type="AlphaFoldDB" id="A0AAV4M9A3"/>